<organism evidence="3 4">
    <name type="scientific">Vibrio cidicii</name>
    <dbReference type="NCBI Taxonomy" id="1763883"/>
    <lineage>
        <taxon>Bacteria</taxon>
        <taxon>Pseudomonadati</taxon>
        <taxon>Pseudomonadota</taxon>
        <taxon>Gammaproteobacteria</taxon>
        <taxon>Vibrionales</taxon>
        <taxon>Vibrionaceae</taxon>
        <taxon>Vibrio</taxon>
    </lineage>
</organism>
<gene>
    <name evidence="3" type="ORF">ATY37_13135</name>
</gene>
<dbReference type="Proteomes" id="UP000075346">
    <property type="component" value="Unassembled WGS sequence"/>
</dbReference>
<dbReference type="RefSeq" id="WP_061896650.1">
    <property type="nucleotide sequence ID" value="NZ_LOBR01000023.1"/>
</dbReference>
<keyword evidence="2" id="KW-0732">Signal</keyword>
<dbReference type="PROSITE" id="PS51257">
    <property type="entry name" value="PROKAR_LIPOPROTEIN"/>
    <property type="match status" value="1"/>
</dbReference>
<dbReference type="Gene3D" id="4.10.1080.10">
    <property type="entry name" value="TSP type-3 repeat"/>
    <property type="match status" value="1"/>
</dbReference>
<feature type="compositionally biased region" description="Acidic residues" evidence="1">
    <location>
        <begin position="250"/>
        <end position="276"/>
    </location>
</feature>
<protein>
    <recommendedName>
        <fullName evidence="5">Thrombospondin</fullName>
    </recommendedName>
</protein>
<name>A0A151KZA3_9VIBR</name>
<feature type="region of interest" description="Disordered" evidence="1">
    <location>
        <begin position="236"/>
        <end position="385"/>
    </location>
</feature>
<reference evidence="4" key="1">
    <citation type="submission" date="2015-12" db="EMBL/GenBank/DDBJ databases">
        <authorList>
            <person name="Shamseldin A."/>
            <person name="Moawad H."/>
            <person name="Abd El-Rahim W.M."/>
            <person name="Sadowsky M.J."/>
        </authorList>
    </citation>
    <scope>NUCLEOTIDE SEQUENCE [LARGE SCALE GENOMIC DNA]</scope>
    <source>
        <strain evidence="4">2538-88</strain>
    </source>
</reference>
<feature type="signal peptide" evidence="2">
    <location>
        <begin position="1"/>
        <end position="22"/>
    </location>
</feature>
<evidence type="ECO:0000256" key="1">
    <source>
        <dbReference type="SAM" id="MobiDB-lite"/>
    </source>
</evidence>
<evidence type="ECO:0008006" key="5">
    <source>
        <dbReference type="Google" id="ProtNLM"/>
    </source>
</evidence>
<feature type="chain" id="PRO_5007583765" description="Thrombospondin" evidence="2">
    <location>
        <begin position="23"/>
        <end position="1222"/>
    </location>
</feature>
<evidence type="ECO:0000313" key="3">
    <source>
        <dbReference type="EMBL" id="KYN89280.1"/>
    </source>
</evidence>
<dbReference type="EMBL" id="LOBR01000023">
    <property type="protein sequence ID" value="KYN89280.1"/>
    <property type="molecule type" value="Genomic_DNA"/>
</dbReference>
<dbReference type="InterPro" id="IPR028974">
    <property type="entry name" value="TSP_type-3_rpt"/>
</dbReference>
<sequence length="1222" mass="137045">MRANKIVIALSVAGMISLVGCGSDSSDSSTPTVPETYSVTAIDGYLHNAKVWLDTTPNWVHDEGEPIAYSNQQGVAQLDVSNVANYQRFPVIVQAIAGETIDTEGGNVDPITAGYTMSAPAGEAAITPLSTLVHVDMVNRLQGETDPILIAAQQQQSVERIAEQLGLTDEQVLGDFLDEEHQQAAFAARSLVTAGVVLAETPEQYQTTMDDPDASQKMAHTAEQVNKDIKQSIEDTSAEDLADKKPEFNYDADNDGNIDDDGDGVPDLLDEYPDDATEYRNFDGDELGDNADPDDDNDGVKDVDDLFPNDNTQAGDPDKDGFDSLVDQYPTDPKLAGDHDQDGYDSVVDEFPQDATKAGDHDNDGVDSLVDAYPDNADKSTQDQSTELSYRWPTVTHLGKEARVLDVTYHTSVETFNSGLVTTEVERTFHTLDGDLLGEERSIEQTQKDGSFSRISEWRYDFNLDGDILFVGQSLDIGKKTAQGEQYWKYIDEADASLEGADNGGGRTFDGVNFTSRQHPQTLLGIDTIQYVTVTQGTDGELASVTTQLDQFAVNGFKIDDDATHVKDYAYRGVEKRREQIPVWLEEHRDWQANGSTNQYRLFVADSENTYRLTEHQPIWSSPTDSSYEEYADYNYNNQKWENRTAYWVERTTELLADSSTKVSGARYLLADSDAIKRTSTEKPDGEKFSEFSLHERTISATEKRAYETWHHIALEGYDFTASANVFGHQYTVFNLYGDIWMGYSYTQWFDRNIDLITEVDSLLEQGVLVDQITPEMIPNLNLYAKPAFTPSFRYHDNGDPRVWYLVTDDPFYDASGYAMQAITFTPGGLANAFDVFDVVNGIYLLKGKVEQPQQWQEIIPRAIFMQNAQADSSGISFMTERGDEYFASREKAQQRLKVLQAQQSLCTNGDTGWDEQNDRPAGSPTEADFYQALETCLYLPLSPEQLVTMQWHYYDAEDRVHESYLFFEEGVGVMLENGNYLKDLTWTINDKGIVTIRFPLDDDVDMFALTGEHKTGYYLKGYFQWNEVVTEGESERLSEIVAVDYVKYAPQLDPAVSCDTGNTPWDEPNDKPVYYESFEAYQTAVAQCKAQMGDGSVLTAELMAGTDSGKSAYWAVGYYEYIDQQRVFTADEWLYFNPQGTGSFVDAEDGEFPFNWAIENGQLRIDVTHADYVGSYEISELINSDATDLSLKSFWHSTEWSDVNAGEGEILDQVYRFDGFR</sequence>
<evidence type="ECO:0000256" key="2">
    <source>
        <dbReference type="SAM" id="SignalP"/>
    </source>
</evidence>
<dbReference type="AlphaFoldDB" id="A0A151KZA3"/>
<comment type="caution">
    <text evidence="3">The sequence shown here is derived from an EMBL/GenBank/DDBJ whole genome shotgun (WGS) entry which is preliminary data.</text>
</comment>
<dbReference type="SUPFAM" id="SSF103647">
    <property type="entry name" value="TSP type-3 repeat"/>
    <property type="match status" value="1"/>
</dbReference>
<proteinExistence type="predicted"/>
<accession>A0A151KZA3</accession>
<dbReference type="GO" id="GO:0005509">
    <property type="term" value="F:calcium ion binding"/>
    <property type="evidence" value="ECO:0007669"/>
    <property type="project" value="InterPro"/>
</dbReference>
<evidence type="ECO:0000313" key="4">
    <source>
        <dbReference type="Proteomes" id="UP000075346"/>
    </source>
</evidence>
<feature type="compositionally biased region" description="Acidic residues" evidence="1">
    <location>
        <begin position="284"/>
        <end position="297"/>
    </location>
</feature>